<reference evidence="3" key="1">
    <citation type="submission" date="2023-03" db="EMBL/GenBank/DDBJ databases">
        <authorList>
            <person name="Steffen K."/>
            <person name="Cardenas P."/>
        </authorList>
    </citation>
    <scope>NUCLEOTIDE SEQUENCE</scope>
</reference>
<feature type="region of interest" description="Disordered" evidence="2">
    <location>
        <begin position="162"/>
        <end position="197"/>
    </location>
</feature>
<dbReference type="AlphaFoldDB" id="A0AA35W339"/>
<accession>A0AA35W339</accession>
<evidence type="ECO:0000256" key="2">
    <source>
        <dbReference type="SAM" id="MobiDB-lite"/>
    </source>
</evidence>
<dbReference type="GO" id="GO:0017056">
    <property type="term" value="F:structural constituent of nuclear pore"/>
    <property type="evidence" value="ECO:0007669"/>
    <property type="project" value="TreeGrafter"/>
</dbReference>
<dbReference type="PANTHER" id="PTHR18898">
    <property type="entry name" value="NUCLEOPROTEIN TPR-RELATED"/>
    <property type="match status" value="1"/>
</dbReference>
<feature type="compositionally biased region" description="Low complexity" evidence="2">
    <location>
        <begin position="418"/>
        <end position="429"/>
    </location>
</feature>
<dbReference type="Proteomes" id="UP001174909">
    <property type="component" value="Unassembled WGS sequence"/>
</dbReference>
<dbReference type="Gene3D" id="1.20.5.990">
    <property type="entry name" value="Nemo cc2-lz domain - 1d5 darpin complex"/>
    <property type="match status" value="1"/>
</dbReference>
<keyword evidence="4" id="KW-1185">Reference proteome</keyword>
<name>A0AA35W339_GEOBA</name>
<sequence length="491" mass="54382">MRKFGGLQNESRELSTKAGKLQEELKKVSAERDELKFLLEATQAQAKVYEEDFKTERDDRTRAFAEREKEGERYREEIERLQIQLKSHKGNLTDLEIIHMARQRELMQAMDDLKKCQEEVQAKTSQVKQYKKQHDGLVTKVATLEREKKELAEQFEMARQQVEQRSKKKAKAAHAEGEQAHAELAKQANHYRAKSQARKAELAKMTAAYAKARQELLNVKKEVKKEKKKTAVISNPVNQSELHELCRNLQFDKEELKDQIKALMETNPKLYESWSALEDADTGSVGSPTELEFPPSPDDEASNSLAVASEVSTRFSSTTKSTGSRPRSSTFSGISHSPKPAGGKKPTPHYSNIPGATTSVRTDIQHADYVNQSRIQAMLANYQQSDAVPASPPDANSLPAPIMVFTEDSANQRKSKLSSVPGSMPPSGASGVGSVVGGGLGGGGVEGQGRERRGSAPTWGSNDPDNLPALHDRQHQLQSNPYGHASLPRTQ</sequence>
<evidence type="ECO:0000256" key="1">
    <source>
        <dbReference type="SAM" id="Coils"/>
    </source>
</evidence>
<evidence type="ECO:0000313" key="4">
    <source>
        <dbReference type="Proteomes" id="UP001174909"/>
    </source>
</evidence>
<feature type="compositionally biased region" description="Basic and acidic residues" evidence="2">
    <location>
        <begin position="173"/>
        <end position="184"/>
    </location>
</feature>
<feature type="compositionally biased region" description="Polar residues" evidence="2">
    <location>
        <begin position="302"/>
        <end position="335"/>
    </location>
</feature>
<dbReference type="GO" id="GO:0006406">
    <property type="term" value="P:mRNA export from nucleus"/>
    <property type="evidence" value="ECO:0007669"/>
    <property type="project" value="TreeGrafter"/>
</dbReference>
<evidence type="ECO:0000313" key="3">
    <source>
        <dbReference type="EMBL" id="CAI8005754.1"/>
    </source>
</evidence>
<dbReference type="EMBL" id="CASHTH010000633">
    <property type="protein sequence ID" value="CAI8005754.1"/>
    <property type="molecule type" value="Genomic_DNA"/>
</dbReference>
<feature type="coiled-coil region" evidence="1">
    <location>
        <begin position="202"/>
        <end position="273"/>
    </location>
</feature>
<feature type="compositionally biased region" description="Basic and acidic residues" evidence="2">
    <location>
        <begin position="10"/>
        <end position="21"/>
    </location>
</feature>
<dbReference type="PANTHER" id="PTHR18898:SF2">
    <property type="entry name" value="NUCLEOPROTEIN TPR"/>
    <property type="match status" value="1"/>
</dbReference>
<feature type="region of interest" description="Disordered" evidence="2">
    <location>
        <begin position="274"/>
        <end position="361"/>
    </location>
</feature>
<dbReference type="GO" id="GO:0005643">
    <property type="term" value="C:nuclear pore"/>
    <property type="evidence" value="ECO:0007669"/>
    <property type="project" value="TreeGrafter"/>
</dbReference>
<proteinExistence type="predicted"/>
<feature type="compositionally biased region" description="Gly residues" evidence="2">
    <location>
        <begin position="430"/>
        <end position="447"/>
    </location>
</feature>
<feature type="region of interest" description="Disordered" evidence="2">
    <location>
        <begin position="1"/>
        <end position="21"/>
    </location>
</feature>
<keyword evidence="1" id="KW-0175">Coiled coil</keyword>
<protein>
    <submittedName>
        <fullName evidence="3">Uncharacterized protein</fullName>
    </submittedName>
</protein>
<organism evidence="3 4">
    <name type="scientific">Geodia barretti</name>
    <name type="common">Barrett's horny sponge</name>
    <dbReference type="NCBI Taxonomy" id="519541"/>
    <lineage>
        <taxon>Eukaryota</taxon>
        <taxon>Metazoa</taxon>
        <taxon>Porifera</taxon>
        <taxon>Demospongiae</taxon>
        <taxon>Heteroscleromorpha</taxon>
        <taxon>Tetractinellida</taxon>
        <taxon>Astrophorina</taxon>
        <taxon>Geodiidae</taxon>
        <taxon>Geodia</taxon>
    </lineage>
</organism>
<feature type="region of interest" description="Disordered" evidence="2">
    <location>
        <begin position="409"/>
        <end position="491"/>
    </location>
</feature>
<comment type="caution">
    <text evidence="3">The sequence shown here is derived from an EMBL/GenBank/DDBJ whole genome shotgun (WGS) entry which is preliminary data.</text>
</comment>
<gene>
    <name evidence="3" type="ORF">GBAR_LOCUS4384</name>
</gene>